<feature type="compositionally biased region" description="Polar residues" evidence="2">
    <location>
        <begin position="349"/>
        <end position="363"/>
    </location>
</feature>
<dbReference type="InterPro" id="IPR012677">
    <property type="entry name" value="Nucleotide-bd_a/b_plait_sf"/>
</dbReference>
<sequence length="376" mass="41762">GGAKTELVDFKGQSAIDGMDGGDDMIGASATPSPPGTPTSRHSQSNTPVQNADDIIPTAIVIKNIPFSVKKDVLITIMNSMDLPQPHAFNYHFDNGIFRGLAFANYRNREETDLVIQALNGLDLGGRKLRVEYKKMLPGQERDIYLSDDVRDSLSPSSSSRLSSKKDGMNEKRDSRNSPRLKPGSDQEPQPEDGPLDLNHPDTLLFYDQLFQFRSDPSRDIFIYPKTTSSKQRRIIHYLADRLGLYHYSDGDGSERQIHIVKKPANAAQLRGDGVGRRTSQRGTRNRLRQSQSQDRVRDSDNGSPPRRDNFRRSFVSSSPLSDSSGTNTPNVMYPIRQPAGPVPEKNFASRSASMTRKMSQLNLDAPAFEPAGLSQ</sequence>
<feature type="region of interest" description="Disordered" evidence="2">
    <location>
        <begin position="266"/>
        <end position="376"/>
    </location>
</feature>
<dbReference type="AlphaFoldDB" id="A0A8H7PVA8"/>
<dbReference type="InterPro" id="IPR001374">
    <property type="entry name" value="R3H_dom"/>
</dbReference>
<organism evidence="5 6">
    <name type="scientific">Mortierella isabellina</name>
    <name type="common">Filamentous fungus</name>
    <name type="synonym">Umbelopsis isabellina</name>
    <dbReference type="NCBI Taxonomy" id="91625"/>
    <lineage>
        <taxon>Eukaryota</taxon>
        <taxon>Fungi</taxon>
        <taxon>Fungi incertae sedis</taxon>
        <taxon>Mucoromycota</taxon>
        <taxon>Mucoromycotina</taxon>
        <taxon>Umbelopsidomycetes</taxon>
        <taxon>Umbelopsidales</taxon>
        <taxon>Umbelopsidaceae</taxon>
        <taxon>Umbelopsis</taxon>
    </lineage>
</organism>
<accession>A0A8H7PVA8</accession>
<feature type="non-terminal residue" evidence="5">
    <location>
        <position position="1"/>
    </location>
</feature>
<dbReference type="SMART" id="SM00360">
    <property type="entry name" value="RRM"/>
    <property type="match status" value="1"/>
</dbReference>
<feature type="region of interest" description="Disordered" evidence="2">
    <location>
        <begin position="1"/>
        <end position="50"/>
    </location>
</feature>
<comment type="caution">
    <text evidence="5">The sequence shown here is derived from an EMBL/GenBank/DDBJ whole genome shotgun (WGS) entry which is preliminary data.</text>
</comment>
<dbReference type="EMBL" id="JAEPQZ010000005">
    <property type="protein sequence ID" value="KAG2180888.1"/>
    <property type="molecule type" value="Genomic_DNA"/>
</dbReference>
<dbReference type="SUPFAM" id="SSF82708">
    <property type="entry name" value="R3H domain"/>
    <property type="match status" value="1"/>
</dbReference>
<dbReference type="Proteomes" id="UP000654370">
    <property type="component" value="Unassembled WGS sequence"/>
</dbReference>
<evidence type="ECO:0000256" key="1">
    <source>
        <dbReference type="PROSITE-ProRule" id="PRU00176"/>
    </source>
</evidence>
<dbReference type="Pfam" id="PF00076">
    <property type="entry name" value="RRM_1"/>
    <property type="match status" value="1"/>
</dbReference>
<feature type="compositionally biased region" description="Basic and acidic residues" evidence="2">
    <location>
        <begin position="295"/>
        <end position="312"/>
    </location>
</feature>
<dbReference type="PROSITE" id="PS51061">
    <property type="entry name" value="R3H"/>
    <property type="match status" value="1"/>
</dbReference>
<feature type="compositionally biased region" description="Polar residues" evidence="2">
    <location>
        <begin position="41"/>
        <end position="50"/>
    </location>
</feature>
<keyword evidence="6" id="KW-1185">Reference proteome</keyword>
<gene>
    <name evidence="5" type="ORF">INT43_008468</name>
</gene>
<reference evidence="5" key="1">
    <citation type="submission" date="2020-12" db="EMBL/GenBank/DDBJ databases">
        <title>Metabolic potential, ecology and presence of endohyphal bacteria is reflected in genomic diversity of Mucoromycotina.</title>
        <authorList>
            <person name="Muszewska A."/>
            <person name="Okrasinska A."/>
            <person name="Steczkiewicz K."/>
            <person name="Drgas O."/>
            <person name="Orlowska M."/>
            <person name="Perlinska-Lenart U."/>
            <person name="Aleksandrzak-Piekarczyk T."/>
            <person name="Szatraj K."/>
            <person name="Zielenkiewicz U."/>
            <person name="Pilsyk S."/>
            <person name="Malc E."/>
            <person name="Mieczkowski P."/>
            <person name="Kruszewska J.S."/>
            <person name="Biernat P."/>
            <person name="Pawlowska J."/>
        </authorList>
    </citation>
    <scope>NUCLEOTIDE SEQUENCE</scope>
    <source>
        <strain evidence="5">WA0000067209</strain>
    </source>
</reference>
<protein>
    <submittedName>
        <fullName evidence="5">Uncharacterized protein</fullName>
    </submittedName>
</protein>
<dbReference type="InterPro" id="IPR035979">
    <property type="entry name" value="RBD_domain_sf"/>
</dbReference>
<dbReference type="GO" id="GO:0003723">
    <property type="term" value="F:RNA binding"/>
    <property type="evidence" value="ECO:0007669"/>
    <property type="project" value="UniProtKB-UniRule"/>
</dbReference>
<evidence type="ECO:0000259" key="3">
    <source>
        <dbReference type="PROSITE" id="PS50102"/>
    </source>
</evidence>
<dbReference type="PROSITE" id="PS50102">
    <property type="entry name" value="RRM"/>
    <property type="match status" value="1"/>
</dbReference>
<dbReference type="Pfam" id="PF01424">
    <property type="entry name" value="R3H"/>
    <property type="match status" value="1"/>
</dbReference>
<dbReference type="Gene3D" id="3.30.1370.50">
    <property type="entry name" value="R3H-like domain"/>
    <property type="match status" value="1"/>
</dbReference>
<dbReference type="OrthoDB" id="434258at2759"/>
<dbReference type="Gene3D" id="3.30.70.330">
    <property type="match status" value="2"/>
</dbReference>
<evidence type="ECO:0000256" key="2">
    <source>
        <dbReference type="SAM" id="MobiDB-lite"/>
    </source>
</evidence>
<evidence type="ECO:0000313" key="5">
    <source>
        <dbReference type="EMBL" id="KAG2180888.1"/>
    </source>
</evidence>
<feature type="compositionally biased region" description="Low complexity" evidence="2">
    <location>
        <begin position="314"/>
        <end position="325"/>
    </location>
</feature>
<dbReference type="InterPro" id="IPR036867">
    <property type="entry name" value="R3H_dom_sf"/>
</dbReference>
<feature type="compositionally biased region" description="Low complexity" evidence="2">
    <location>
        <begin position="153"/>
        <end position="162"/>
    </location>
</feature>
<name>A0A8H7PVA8_MORIS</name>
<feature type="compositionally biased region" description="Basic and acidic residues" evidence="2">
    <location>
        <begin position="164"/>
        <end position="177"/>
    </location>
</feature>
<dbReference type="InterPro" id="IPR000504">
    <property type="entry name" value="RRM_dom"/>
</dbReference>
<feature type="domain" description="R3H" evidence="4">
    <location>
        <begin position="200"/>
        <end position="264"/>
    </location>
</feature>
<feature type="domain" description="RRM" evidence="3">
    <location>
        <begin position="58"/>
        <end position="136"/>
    </location>
</feature>
<proteinExistence type="predicted"/>
<dbReference type="SUPFAM" id="SSF54928">
    <property type="entry name" value="RNA-binding domain, RBD"/>
    <property type="match status" value="1"/>
</dbReference>
<feature type="region of interest" description="Disordered" evidence="2">
    <location>
        <begin position="148"/>
        <end position="199"/>
    </location>
</feature>
<keyword evidence="1" id="KW-0694">RNA-binding</keyword>
<evidence type="ECO:0000313" key="6">
    <source>
        <dbReference type="Proteomes" id="UP000654370"/>
    </source>
</evidence>
<evidence type="ECO:0000259" key="4">
    <source>
        <dbReference type="PROSITE" id="PS51061"/>
    </source>
</evidence>